<dbReference type="GO" id="GO:0009277">
    <property type="term" value="C:fungal-type cell wall"/>
    <property type="evidence" value="ECO:0007669"/>
    <property type="project" value="InterPro"/>
</dbReference>
<evidence type="ECO:0000313" key="7">
    <source>
        <dbReference type="EMBL" id="KIM61518.1"/>
    </source>
</evidence>
<dbReference type="OrthoDB" id="4225815at2759"/>
<keyword evidence="6" id="KW-0732">Signal</keyword>
<name>A0A0C2ZIR7_9AGAM</name>
<dbReference type="InParanoid" id="A0A0C2ZIR7"/>
<proteinExistence type="inferred from homology"/>
<dbReference type="CDD" id="cd23507">
    <property type="entry name" value="hydrophobin_I"/>
    <property type="match status" value="1"/>
</dbReference>
<feature type="signal peptide" evidence="6">
    <location>
        <begin position="1"/>
        <end position="22"/>
    </location>
</feature>
<keyword evidence="3 6" id="KW-0134">Cell wall</keyword>
<dbReference type="AlphaFoldDB" id="A0A0C2ZIR7"/>
<keyword evidence="8" id="KW-1185">Reference proteome</keyword>
<dbReference type="GO" id="GO:0005199">
    <property type="term" value="F:structural constituent of cell wall"/>
    <property type="evidence" value="ECO:0007669"/>
    <property type="project" value="InterPro"/>
</dbReference>
<evidence type="ECO:0000256" key="6">
    <source>
        <dbReference type="RuleBase" id="RU365009"/>
    </source>
</evidence>
<dbReference type="Proteomes" id="UP000053989">
    <property type="component" value="Unassembled WGS sequence"/>
</dbReference>
<reference evidence="7 8" key="1">
    <citation type="submission" date="2014-04" db="EMBL/GenBank/DDBJ databases">
        <authorList>
            <consortium name="DOE Joint Genome Institute"/>
            <person name="Kuo A."/>
            <person name="Kohler A."/>
            <person name="Nagy L.G."/>
            <person name="Floudas D."/>
            <person name="Copeland A."/>
            <person name="Barry K.W."/>
            <person name="Cichocki N."/>
            <person name="Veneault-Fourrey C."/>
            <person name="LaButti K."/>
            <person name="Lindquist E.A."/>
            <person name="Lipzen A."/>
            <person name="Lundell T."/>
            <person name="Morin E."/>
            <person name="Murat C."/>
            <person name="Sun H."/>
            <person name="Tunlid A."/>
            <person name="Henrissat B."/>
            <person name="Grigoriev I.V."/>
            <person name="Hibbett D.S."/>
            <person name="Martin F."/>
            <person name="Nordberg H.P."/>
            <person name="Cantor M.N."/>
            <person name="Hua S.X."/>
        </authorList>
    </citation>
    <scope>NUCLEOTIDE SEQUENCE [LARGE SCALE GENOMIC DNA]</scope>
    <source>
        <strain evidence="7 8">Foug A</strain>
    </source>
</reference>
<evidence type="ECO:0000313" key="8">
    <source>
        <dbReference type="Proteomes" id="UP000053989"/>
    </source>
</evidence>
<reference evidence="8" key="2">
    <citation type="submission" date="2015-01" db="EMBL/GenBank/DDBJ databases">
        <title>Evolutionary Origins and Diversification of the Mycorrhizal Mutualists.</title>
        <authorList>
            <consortium name="DOE Joint Genome Institute"/>
            <consortium name="Mycorrhizal Genomics Consortium"/>
            <person name="Kohler A."/>
            <person name="Kuo A."/>
            <person name="Nagy L.G."/>
            <person name="Floudas D."/>
            <person name="Copeland A."/>
            <person name="Barry K.W."/>
            <person name="Cichocki N."/>
            <person name="Veneault-Fourrey C."/>
            <person name="LaButti K."/>
            <person name="Lindquist E.A."/>
            <person name="Lipzen A."/>
            <person name="Lundell T."/>
            <person name="Morin E."/>
            <person name="Murat C."/>
            <person name="Riley R."/>
            <person name="Ohm R."/>
            <person name="Sun H."/>
            <person name="Tunlid A."/>
            <person name="Henrissat B."/>
            <person name="Grigoriev I.V."/>
            <person name="Hibbett D.S."/>
            <person name="Martin F."/>
        </authorList>
    </citation>
    <scope>NUCLEOTIDE SEQUENCE [LARGE SCALE GENOMIC DNA]</scope>
    <source>
        <strain evidence="8">Foug A</strain>
    </source>
</reference>
<evidence type="ECO:0000256" key="2">
    <source>
        <dbReference type="ARBA" id="ARBA00010446"/>
    </source>
</evidence>
<sequence>MFIYAPRVILVSALSSLITASAMPNIARGGRPGPSICANGSPQCCSQAIAVNQTSVDLTRFGVNETVNVAMGTILGIQCSPITLVGVGSVQCTQQVLCCGGALSYLGMKNIASIKKLGNGSNINVLILFDMSVQHWVFMHWKIFLT</sequence>
<comment type="subcellular location">
    <subcellularLocation>
        <location evidence="1 6">Secreted</location>
        <location evidence="1 6">Cell wall</location>
    </subcellularLocation>
</comment>
<dbReference type="EMBL" id="KN822051">
    <property type="protein sequence ID" value="KIM61518.1"/>
    <property type="molecule type" value="Genomic_DNA"/>
</dbReference>
<gene>
    <name evidence="7" type="ORF">SCLCIDRAFT_9433</name>
</gene>
<evidence type="ECO:0000256" key="1">
    <source>
        <dbReference type="ARBA" id="ARBA00004191"/>
    </source>
</evidence>
<accession>A0A0C2ZIR7</accession>
<keyword evidence="4 6" id="KW-0964">Secreted</keyword>
<feature type="chain" id="PRO_5013986121" description="Hydrophobin" evidence="6">
    <location>
        <begin position="23"/>
        <end position="146"/>
    </location>
</feature>
<evidence type="ECO:0000256" key="5">
    <source>
        <dbReference type="ARBA" id="ARBA00023157"/>
    </source>
</evidence>
<dbReference type="HOGENOM" id="CLU_1778573_0_0_1"/>
<comment type="similarity">
    <text evidence="2 6">Belongs to the fungal hydrophobin family.</text>
</comment>
<organism evidence="7 8">
    <name type="scientific">Scleroderma citrinum Foug A</name>
    <dbReference type="NCBI Taxonomy" id="1036808"/>
    <lineage>
        <taxon>Eukaryota</taxon>
        <taxon>Fungi</taxon>
        <taxon>Dikarya</taxon>
        <taxon>Basidiomycota</taxon>
        <taxon>Agaricomycotina</taxon>
        <taxon>Agaricomycetes</taxon>
        <taxon>Agaricomycetidae</taxon>
        <taxon>Boletales</taxon>
        <taxon>Sclerodermatineae</taxon>
        <taxon>Sclerodermataceae</taxon>
        <taxon>Scleroderma</taxon>
    </lineage>
</organism>
<protein>
    <recommendedName>
        <fullName evidence="6">Hydrophobin</fullName>
    </recommendedName>
</protein>
<evidence type="ECO:0000256" key="4">
    <source>
        <dbReference type="ARBA" id="ARBA00022525"/>
    </source>
</evidence>
<evidence type="ECO:0000256" key="3">
    <source>
        <dbReference type="ARBA" id="ARBA00022512"/>
    </source>
</evidence>
<dbReference type="InterPro" id="IPR001338">
    <property type="entry name" value="Class_I_Hydrophobin"/>
</dbReference>
<dbReference type="Pfam" id="PF01185">
    <property type="entry name" value="Hydrophobin"/>
    <property type="match status" value="1"/>
</dbReference>
<keyword evidence="5 6" id="KW-1015">Disulfide bond</keyword>